<keyword evidence="3" id="KW-1185">Reference proteome</keyword>
<feature type="transmembrane region" description="Helical" evidence="1">
    <location>
        <begin position="47"/>
        <end position="69"/>
    </location>
</feature>
<evidence type="ECO:0000256" key="1">
    <source>
        <dbReference type="SAM" id="Phobius"/>
    </source>
</evidence>
<dbReference type="EMBL" id="CM029042">
    <property type="protein sequence ID" value="KAG2616556.1"/>
    <property type="molecule type" value="Genomic_DNA"/>
</dbReference>
<keyword evidence="1" id="KW-0472">Membrane</keyword>
<evidence type="ECO:0000313" key="3">
    <source>
        <dbReference type="Proteomes" id="UP000823388"/>
    </source>
</evidence>
<sequence length="112" mass="12314">MGFLTGLGMIFSTAPWIDLSVLGITHQCPDTTHPLGHLVRLAIKRSLCMCAPFPFLGFIWIAWICSLGGPGDNFYSYQVFVLPCGALLAIICVPRNMATAKILMPYLSYSCR</sequence>
<reference evidence="2" key="1">
    <citation type="submission" date="2020-05" db="EMBL/GenBank/DDBJ databases">
        <title>WGS assembly of Panicum virgatum.</title>
        <authorList>
            <person name="Lovell J.T."/>
            <person name="Jenkins J."/>
            <person name="Shu S."/>
            <person name="Juenger T.E."/>
            <person name="Schmutz J."/>
        </authorList>
    </citation>
    <scope>NUCLEOTIDE SEQUENCE</scope>
    <source>
        <strain evidence="2">AP13</strain>
    </source>
</reference>
<protein>
    <submittedName>
        <fullName evidence="2">Uncharacterized protein</fullName>
    </submittedName>
</protein>
<feature type="transmembrane region" description="Helical" evidence="1">
    <location>
        <begin position="75"/>
        <end position="94"/>
    </location>
</feature>
<comment type="caution">
    <text evidence="2">The sequence shown here is derived from an EMBL/GenBank/DDBJ whole genome shotgun (WGS) entry which is preliminary data.</text>
</comment>
<proteinExistence type="predicted"/>
<keyword evidence="1" id="KW-0812">Transmembrane</keyword>
<gene>
    <name evidence="2" type="ORF">PVAP13_3NG224912</name>
</gene>
<organism evidence="2 3">
    <name type="scientific">Panicum virgatum</name>
    <name type="common">Blackwell switchgrass</name>
    <dbReference type="NCBI Taxonomy" id="38727"/>
    <lineage>
        <taxon>Eukaryota</taxon>
        <taxon>Viridiplantae</taxon>
        <taxon>Streptophyta</taxon>
        <taxon>Embryophyta</taxon>
        <taxon>Tracheophyta</taxon>
        <taxon>Spermatophyta</taxon>
        <taxon>Magnoliopsida</taxon>
        <taxon>Liliopsida</taxon>
        <taxon>Poales</taxon>
        <taxon>Poaceae</taxon>
        <taxon>PACMAD clade</taxon>
        <taxon>Panicoideae</taxon>
        <taxon>Panicodae</taxon>
        <taxon>Paniceae</taxon>
        <taxon>Panicinae</taxon>
        <taxon>Panicum</taxon>
        <taxon>Panicum sect. Hiantes</taxon>
    </lineage>
</organism>
<name>A0A8T0U689_PANVG</name>
<evidence type="ECO:0000313" key="2">
    <source>
        <dbReference type="EMBL" id="KAG2616556.1"/>
    </source>
</evidence>
<keyword evidence="1" id="KW-1133">Transmembrane helix</keyword>
<dbReference type="Proteomes" id="UP000823388">
    <property type="component" value="Chromosome 3N"/>
</dbReference>
<accession>A0A8T0U689</accession>
<dbReference type="AlphaFoldDB" id="A0A8T0U689"/>